<reference evidence="2 3" key="1">
    <citation type="submission" date="2018-12" db="EMBL/GenBank/DDBJ databases">
        <title>Cadmium resistance mechanism in endophytic bacteria Burkholderia cenocepacia YG-3.</title>
        <authorList>
            <person name="Zhang X."/>
            <person name="Wang X."/>
            <person name="Zhu Y."/>
        </authorList>
    </citation>
    <scope>NUCLEOTIDE SEQUENCE [LARGE SCALE GENOMIC DNA]</scope>
    <source>
        <strain evidence="2 3">YG-3</strain>
    </source>
</reference>
<dbReference type="SUPFAM" id="SSF89447">
    <property type="entry name" value="AbrB/MazE/MraZ-like"/>
    <property type="match status" value="1"/>
</dbReference>
<evidence type="ECO:0000313" key="2">
    <source>
        <dbReference type="EMBL" id="AZQ56373.1"/>
    </source>
</evidence>
<evidence type="ECO:0000259" key="1">
    <source>
        <dbReference type="Pfam" id="PF04014"/>
    </source>
</evidence>
<dbReference type="Gene3D" id="2.10.260.10">
    <property type="match status" value="1"/>
</dbReference>
<dbReference type="InterPro" id="IPR037914">
    <property type="entry name" value="SpoVT-AbrB_sf"/>
</dbReference>
<dbReference type="AlphaFoldDB" id="A0A3S9NL50"/>
<name>A0A3S9NL50_9BURK</name>
<feature type="domain" description="SpoVT-AbrB" evidence="1">
    <location>
        <begin position="3"/>
        <end position="36"/>
    </location>
</feature>
<organism evidence="2 3">
    <name type="scientific">Burkholderia cenocepacia</name>
    <dbReference type="NCBI Taxonomy" id="95486"/>
    <lineage>
        <taxon>Bacteria</taxon>
        <taxon>Pseudomonadati</taxon>
        <taxon>Pseudomonadota</taxon>
        <taxon>Betaproteobacteria</taxon>
        <taxon>Burkholderiales</taxon>
        <taxon>Burkholderiaceae</taxon>
        <taxon>Burkholderia</taxon>
        <taxon>Burkholderia cepacia complex</taxon>
    </lineage>
</organism>
<proteinExistence type="predicted"/>
<dbReference type="InterPro" id="IPR007159">
    <property type="entry name" value="SpoVT-AbrB_dom"/>
</dbReference>
<protein>
    <submittedName>
        <fullName evidence="2">AbrB family transcriptional regulator</fullName>
    </submittedName>
</protein>
<sequence length="74" mass="7840">MRVAKWGNDLAVRLAAGPADALGLREGDEVEIVVHRAGALAANRHASPEALLLPLRRFGLAPTAGRGVKQHVVR</sequence>
<dbReference type="GO" id="GO:0003677">
    <property type="term" value="F:DNA binding"/>
    <property type="evidence" value="ECO:0007669"/>
    <property type="project" value="InterPro"/>
</dbReference>
<dbReference type="Proteomes" id="UP000277191">
    <property type="component" value="Chromosome 3"/>
</dbReference>
<dbReference type="RefSeq" id="WP_126369855.1">
    <property type="nucleotide sequence ID" value="NZ_CP034547.1"/>
</dbReference>
<gene>
    <name evidence="2" type="ORF">D5R55_37070</name>
</gene>
<dbReference type="Pfam" id="PF04014">
    <property type="entry name" value="MazE_antitoxin"/>
    <property type="match status" value="1"/>
</dbReference>
<accession>A0A3S9NL50</accession>
<evidence type="ECO:0000313" key="3">
    <source>
        <dbReference type="Proteomes" id="UP000277191"/>
    </source>
</evidence>
<dbReference type="EMBL" id="CP034547">
    <property type="protein sequence ID" value="AZQ56373.1"/>
    <property type="molecule type" value="Genomic_DNA"/>
</dbReference>